<accession>A0AAJ1WRF0</accession>
<organism evidence="1 2">
    <name type="scientific">Croceifilum oryzae</name>
    <dbReference type="NCBI Taxonomy" id="1553429"/>
    <lineage>
        <taxon>Bacteria</taxon>
        <taxon>Bacillati</taxon>
        <taxon>Bacillota</taxon>
        <taxon>Bacilli</taxon>
        <taxon>Bacillales</taxon>
        <taxon>Thermoactinomycetaceae</taxon>
        <taxon>Croceifilum</taxon>
    </lineage>
</organism>
<reference evidence="1 2" key="1">
    <citation type="submission" date="2023-07" db="EMBL/GenBank/DDBJ databases">
        <title>Genomic Encyclopedia of Type Strains, Phase IV (KMG-IV): sequencing the most valuable type-strain genomes for metagenomic binning, comparative biology and taxonomic classification.</title>
        <authorList>
            <person name="Goeker M."/>
        </authorList>
    </citation>
    <scope>NUCLEOTIDE SEQUENCE [LARGE SCALE GENOMIC DNA]</scope>
    <source>
        <strain evidence="1 2">DSM 46876</strain>
    </source>
</reference>
<evidence type="ECO:0000313" key="2">
    <source>
        <dbReference type="Proteomes" id="UP001238450"/>
    </source>
</evidence>
<protein>
    <submittedName>
        <fullName evidence="1">Uncharacterized protein</fullName>
    </submittedName>
</protein>
<name>A0AAJ1WRF0_9BACL</name>
<dbReference type="EMBL" id="JAUSUV010000012">
    <property type="protein sequence ID" value="MDQ0418452.1"/>
    <property type="molecule type" value="Genomic_DNA"/>
</dbReference>
<sequence length="41" mass="4899">MFTNSSEHRPFLFIPTQYKVPILSNIFDNVLEMYSVIMYVL</sequence>
<comment type="caution">
    <text evidence="1">The sequence shown here is derived from an EMBL/GenBank/DDBJ whole genome shotgun (WGS) entry which is preliminary data.</text>
</comment>
<dbReference type="AlphaFoldDB" id="A0AAJ1WRF0"/>
<keyword evidence="2" id="KW-1185">Reference proteome</keyword>
<gene>
    <name evidence="1" type="ORF">J2Z48_002644</name>
</gene>
<dbReference type="Proteomes" id="UP001238450">
    <property type="component" value="Unassembled WGS sequence"/>
</dbReference>
<proteinExistence type="predicted"/>
<evidence type="ECO:0000313" key="1">
    <source>
        <dbReference type="EMBL" id="MDQ0418452.1"/>
    </source>
</evidence>